<evidence type="ECO:0000256" key="2">
    <source>
        <dbReference type="SAM" id="SignalP"/>
    </source>
</evidence>
<proteinExistence type="predicted"/>
<accession>A0ABT1G7D2</accession>
<feature type="signal peptide" evidence="2">
    <location>
        <begin position="1"/>
        <end position="21"/>
    </location>
</feature>
<evidence type="ECO:0000313" key="3">
    <source>
        <dbReference type="EMBL" id="MCP1726233.1"/>
    </source>
</evidence>
<keyword evidence="2" id="KW-0732">Signal</keyword>
<sequence>MQMIRTSAVTLIISLALTSLACSGFVSDQRTRDRQSNIEQAKRDDTRCQEQGHEYPSPAYTRCRQAQQDQREQRQLFALEIIDPQQDYMDAHDPRRRLSTQRGEFRCEERSWQETRWIQCRTYPREEDSP</sequence>
<gene>
    <name evidence="3" type="ORF">J2T60_000198</name>
</gene>
<evidence type="ECO:0000313" key="4">
    <source>
        <dbReference type="Proteomes" id="UP001523550"/>
    </source>
</evidence>
<reference evidence="3 4" key="1">
    <citation type="submission" date="2022-03" db="EMBL/GenBank/DDBJ databases">
        <title>Genomic Encyclopedia of Type Strains, Phase III (KMG-III): the genomes of soil and plant-associated and newly described type strains.</title>
        <authorList>
            <person name="Whitman W."/>
        </authorList>
    </citation>
    <scope>NUCLEOTIDE SEQUENCE [LARGE SCALE GENOMIC DNA]</scope>
    <source>
        <strain evidence="3 4">BSker1</strain>
    </source>
</reference>
<feature type="chain" id="PRO_5045169955" evidence="2">
    <location>
        <begin position="22"/>
        <end position="130"/>
    </location>
</feature>
<comment type="caution">
    <text evidence="3">The sequence shown here is derived from an EMBL/GenBank/DDBJ whole genome shotgun (WGS) entry which is preliminary data.</text>
</comment>
<evidence type="ECO:0000256" key="1">
    <source>
        <dbReference type="SAM" id="MobiDB-lite"/>
    </source>
</evidence>
<dbReference type="Proteomes" id="UP001523550">
    <property type="component" value="Unassembled WGS sequence"/>
</dbReference>
<dbReference type="EMBL" id="JALJYF010000001">
    <property type="protein sequence ID" value="MCP1726233.1"/>
    <property type="molecule type" value="Genomic_DNA"/>
</dbReference>
<keyword evidence="4" id="KW-1185">Reference proteome</keyword>
<organism evidence="3 4">
    <name type="scientific">Natronospira proteinivora</name>
    <dbReference type="NCBI Taxonomy" id="1807133"/>
    <lineage>
        <taxon>Bacteria</taxon>
        <taxon>Pseudomonadati</taxon>
        <taxon>Pseudomonadota</taxon>
        <taxon>Gammaproteobacteria</taxon>
        <taxon>Natronospirales</taxon>
        <taxon>Natronospiraceae</taxon>
        <taxon>Natronospira</taxon>
    </lineage>
</organism>
<protein>
    <submittedName>
        <fullName evidence="3">Uncharacterized protein</fullName>
    </submittedName>
</protein>
<feature type="compositionally biased region" description="Basic and acidic residues" evidence="1">
    <location>
        <begin position="29"/>
        <end position="53"/>
    </location>
</feature>
<feature type="region of interest" description="Disordered" evidence="1">
    <location>
        <begin position="29"/>
        <end position="67"/>
    </location>
</feature>
<dbReference type="PROSITE" id="PS51257">
    <property type="entry name" value="PROKAR_LIPOPROTEIN"/>
    <property type="match status" value="1"/>
</dbReference>
<dbReference type="RefSeq" id="WP_253444163.1">
    <property type="nucleotide sequence ID" value="NZ_JALJYF010000001.1"/>
</dbReference>
<name>A0ABT1G7D2_9GAMM</name>